<dbReference type="AlphaFoldDB" id="A0A6A4WVF2"/>
<evidence type="ECO:0000313" key="3">
    <source>
        <dbReference type="Proteomes" id="UP000440578"/>
    </source>
</evidence>
<evidence type="ECO:0000259" key="1">
    <source>
        <dbReference type="Pfam" id="PF05699"/>
    </source>
</evidence>
<dbReference type="OrthoDB" id="6350845at2759"/>
<accession>A0A6A4WVF2</accession>
<feature type="domain" description="HAT C-terminal dimerisation" evidence="1">
    <location>
        <begin position="196"/>
        <end position="266"/>
    </location>
</feature>
<dbReference type="InterPro" id="IPR012337">
    <property type="entry name" value="RNaseH-like_sf"/>
</dbReference>
<dbReference type="GO" id="GO:0046983">
    <property type="term" value="F:protein dimerization activity"/>
    <property type="evidence" value="ECO:0007669"/>
    <property type="project" value="InterPro"/>
</dbReference>
<keyword evidence="3" id="KW-1185">Reference proteome</keyword>
<proteinExistence type="predicted"/>
<dbReference type="SUPFAM" id="SSF53098">
    <property type="entry name" value="Ribonuclease H-like"/>
    <property type="match status" value="1"/>
</dbReference>
<protein>
    <recommendedName>
        <fullName evidence="1">HAT C-terminal dimerisation domain-containing protein</fullName>
    </recommendedName>
</protein>
<sequence length="278" mass="31219">MKYVVAVHKWYRNHHNAGAWLAQKEGTVRPQLPAETRWNSQVDTLKSFIRNRQAYVAISAEHEPEMDETVTQRVNSLGLYRSIQDLVCQLEPIAEGVDRLQSDSATLADTVAVFQDLLDNQALAPHHATLERRKSQAVTSLHLAAYLVHPRYMGQNLTTEEFDEAMAQFKEDLHPQITKFHGQLPPFPSSFFSAGMKQLPPTEWWCGAAQRPGVSKELGDAAMSLLSKPPSSASIERTFSSFGLVQTKLRNRLGHATAEKLVFCYRMLQGTAAEDDDE</sequence>
<reference evidence="2 3" key="1">
    <citation type="submission" date="2019-07" db="EMBL/GenBank/DDBJ databases">
        <title>Draft genome assembly of a fouling barnacle, Amphibalanus amphitrite (Darwin, 1854): The first reference genome for Thecostraca.</title>
        <authorList>
            <person name="Kim W."/>
        </authorList>
    </citation>
    <scope>NUCLEOTIDE SEQUENCE [LARGE SCALE GENOMIC DNA]</scope>
    <source>
        <strain evidence="2">SNU_AA5</strain>
        <tissue evidence="2">Soma without cirri and trophi</tissue>
    </source>
</reference>
<dbReference type="EMBL" id="VIIS01000544">
    <property type="protein sequence ID" value="KAF0307794.1"/>
    <property type="molecule type" value="Genomic_DNA"/>
</dbReference>
<organism evidence="2 3">
    <name type="scientific">Amphibalanus amphitrite</name>
    <name type="common">Striped barnacle</name>
    <name type="synonym">Balanus amphitrite</name>
    <dbReference type="NCBI Taxonomy" id="1232801"/>
    <lineage>
        <taxon>Eukaryota</taxon>
        <taxon>Metazoa</taxon>
        <taxon>Ecdysozoa</taxon>
        <taxon>Arthropoda</taxon>
        <taxon>Crustacea</taxon>
        <taxon>Multicrustacea</taxon>
        <taxon>Cirripedia</taxon>
        <taxon>Thoracica</taxon>
        <taxon>Thoracicalcarea</taxon>
        <taxon>Balanomorpha</taxon>
        <taxon>Balanoidea</taxon>
        <taxon>Balanidae</taxon>
        <taxon>Amphibalaninae</taxon>
        <taxon>Amphibalanus</taxon>
    </lineage>
</organism>
<evidence type="ECO:0000313" key="2">
    <source>
        <dbReference type="EMBL" id="KAF0307794.1"/>
    </source>
</evidence>
<name>A0A6A4WVF2_AMPAM</name>
<dbReference type="Proteomes" id="UP000440578">
    <property type="component" value="Unassembled WGS sequence"/>
</dbReference>
<dbReference type="InterPro" id="IPR008906">
    <property type="entry name" value="HATC_C_dom"/>
</dbReference>
<dbReference type="Pfam" id="PF05699">
    <property type="entry name" value="Dimer_Tnp_hAT"/>
    <property type="match status" value="1"/>
</dbReference>
<gene>
    <name evidence="2" type="ORF">FJT64_020984</name>
</gene>
<comment type="caution">
    <text evidence="2">The sequence shown here is derived from an EMBL/GenBank/DDBJ whole genome shotgun (WGS) entry which is preliminary data.</text>
</comment>